<reference evidence="3 4" key="1">
    <citation type="journal article" date="2007" name="Nature">
        <title>Evolution of genes and genomes on the Drosophila phylogeny.</title>
        <authorList>
            <consortium name="Drosophila 12 Genomes Consortium"/>
            <person name="Clark A.G."/>
            <person name="Eisen M.B."/>
            <person name="Smith D.R."/>
            <person name="Bergman C.M."/>
            <person name="Oliver B."/>
            <person name="Markow T.A."/>
            <person name="Kaufman T.C."/>
            <person name="Kellis M."/>
            <person name="Gelbart W."/>
            <person name="Iyer V.N."/>
            <person name="Pollard D.A."/>
            <person name="Sackton T.B."/>
            <person name="Larracuente A.M."/>
            <person name="Singh N.D."/>
            <person name="Abad J.P."/>
            <person name="Abt D.N."/>
            <person name="Adryan B."/>
            <person name="Aguade M."/>
            <person name="Akashi H."/>
            <person name="Anderson W.W."/>
            <person name="Aquadro C.F."/>
            <person name="Ardell D.H."/>
            <person name="Arguello R."/>
            <person name="Artieri C.G."/>
            <person name="Barbash D.A."/>
            <person name="Barker D."/>
            <person name="Barsanti P."/>
            <person name="Batterham P."/>
            <person name="Batzoglou S."/>
            <person name="Begun D."/>
            <person name="Bhutkar A."/>
            <person name="Blanco E."/>
            <person name="Bosak S.A."/>
            <person name="Bradley R.K."/>
            <person name="Brand A.D."/>
            <person name="Brent M.R."/>
            <person name="Brooks A.N."/>
            <person name="Brown R.H."/>
            <person name="Butlin R.K."/>
            <person name="Caggese C."/>
            <person name="Calvi B.R."/>
            <person name="Bernardo de Carvalho A."/>
            <person name="Caspi A."/>
            <person name="Castrezana S."/>
            <person name="Celniker S.E."/>
            <person name="Chang J.L."/>
            <person name="Chapple C."/>
            <person name="Chatterji S."/>
            <person name="Chinwalla A."/>
            <person name="Civetta A."/>
            <person name="Clifton S.W."/>
            <person name="Comeron J.M."/>
            <person name="Costello J.C."/>
            <person name="Coyne J.A."/>
            <person name="Daub J."/>
            <person name="David R.G."/>
            <person name="Delcher A.L."/>
            <person name="Delehaunty K."/>
            <person name="Do C.B."/>
            <person name="Ebling H."/>
            <person name="Edwards K."/>
            <person name="Eickbush T."/>
            <person name="Evans J.D."/>
            <person name="Filipski A."/>
            <person name="Findeiss S."/>
            <person name="Freyhult E."/>
            <person name="Fulton L."/>
            <person name="Fulton R."/>
            <person name="Garcia A.C."/>
            <person name="Gardiner A."/>
            <person name="Garfield D.A."/>
            <person name="Garvin B.E."/>
            <person name="Gibson G."/>
            <person name="Gilbert D."/>
            <person name="Gnerre S."/>
            <person name="Godfrey J."/>
            <person name="Good R."/>
            <person name="Gotea V."/>
            <person name="Gravely B."/>
            <person name="Greenberg A.J."/>
            <person name="Griffiths-Jones S."/>
            <person name="Gross S."/>
            <person name="Guigo R."/>
            <person name="Gustafson E.A."/>
            <person name="Haerty W."/>
            <person name="Hahn M.W."/>
            <person name="Halligan D.L."/>
            <person name="Halpern A.L."/>
            <person name="Halter G.M."/>
            <person name="Han M.V."/>
            <person name="Heger A."/>
            <person name="Hillier L."/>
            <person name="Hinrichs A.S."/>
            <person name="Holmes I."/>
            <person name="Hoskins R.A."/>
            <person name="Hubisz M.J."/>
            <person name="Hultmark D."/>
            <person name="Huntley M.A."/>
            <person name="Jaffe D.B."/>
            <person name="Jagadeeshan S."/>
            <person name="Jeck W.R."/>
            <person name="Johnson J."/>
            <person name="Jones C.D."/>
            <person name="Jordan W.C."/>
            <person name="Karpen G.H."/>
            <person name="Kataoka E."/>
            <person name="Keightley P.D."/>
            <person name="Kheradpour P."/>
            <person name="Kirkness E.F."/>
            <person name="Koerich L.B."/>
            <person name="Kristiansen K."/>
            <person name="Kudrna D."/>
            <person name="Kulathinal R.J."/>
            <person name="Kumar S."/>
            <person name="Kwok R."/>
            <person name="Lander E."/>
            <person name="Langley C.H."/>
            <person name="Lapoint R."/>
            <person name="Lazzaro B.P."/>
            <person name="Lee S.J."/>
            <person name="Levesque L."/>
            <person name="Li R."/>
            <person name="Lin C.F."/>
            <person name="Lin M.F."/>
            <person name="Lindblad-Toh K."/>
            <person name="Llopart A."/>
            <person name="Long M."/>
            <person name="Low L."/>
            <person name="Lozovsky E."/>
            <person name="Lu J."/>
            <person name="Luo M."/>
            <person name="Machado C.A."/>
            <person name="Makalowski W."/>
            <person name="Marzo M."/>
            <person name="Matsuda M."/>
            <person name="Matzkin L."/>
            <person name="McAllister B."/>
            <person name="McBride C.S."/>
            <person name="McKernan B."/>
            <person name="McKernan K."/>
            <person name="Mendez-Lago M."/>
            <person name="Minx P."/>
            <person name="Mollenhauer M.U."/>
            <person name="Montooth K."/>
            <person name="Mount S.M."/>
            <person name="Mu X."/>
            <person name="Myers E."/>
            <person name="Negre B."/>
            <person name="Newfeld S."/>
            <person name="Nielsen R."/>
            <person name="Noor M.A."/>
            <person name="O'Grady P."/>
            <person name="Pachter L."/>
            <person name="Papaceit M."/>
            <person name="Parisi M.J."/>
            <person name="Parisi M."/>
            <person name="Parts L."/>
            <person name="Pedersen J.S."/>
            <person name="Pesole G."/>
            <person name="Phillippy A.M."/>
            <person name="Ponting C.P."/>
            <person name="Pop M."/>
            <person name="Porcelli D."/>
            <person name="Powell J.R."/>
            <person name="Prohaska S."/>
            <person name="Pruitt K."/>
            <person name="Puig M."/>
            <person name="Quesneville H."/>
            <person name="Ram K.R."/>
            <person name="Rand D."/>
            <person name="Rasmussen M.D."/>
            <person name="Reed L.K."/>
            <person name="Reenan R."/>
            <person name="Reily A."/>
            <person name="Remington K.A."/>
            <person name="Rieger T.T."/>
            <person name="Ritchie M.G."/>
            <person name="Robin C."/>
            <person name="Rogers Y.H."/>
            <person name="Rohde C."/>
            <person name="Rozas J."/>
            <person name="Rubenfield M.J."/>
            <person name="Ruiz A."/>
            <person name="Russo S."/>
            <person name="Salzberg S.L."/>
            <person name="Sanchez-Gracia A."/>
            <person name="Saranga D.J."/>
            <person name="Sato H."/>
            <person name="Schaeffer S.W."/>
            <person name="Schatz M.C."/>
            <person name="Schlenke T."/>
            <person name="Schwartz R."/>
            <person name="Segarra C."/>
            <person name="Singh R.S."/>
            <person name="Sirot L."/>
            <person name="Sirota M."/>
            <person name="Sisneros N.B."/>
            <person name="Smith C.D."/>
            <person name="Smith T.F."/>
            <person name="Spieth J."/>
            <person name="Stage D.E."/>
            <person name="Stark A."/>
            <person name="Stephan W."/>
            <person name="Strausberg R.L."/>
            <person name="Strempel S."/>
            <person name="Sturgill D."/>
            <person name="Sutton G."/>
            <person name="Sutton G.G."/>
            <person name="Tao W."/>
            <person name="Teichmann S."/>
            <person name="Tobari Y.N."/>
            <person name="Tomimura Y."/>
            <person name="Tsolas J.M."/>
            <person name="Valente V.L."/>
            <person name="Venter E."/>
            <person name="Venter J.C."/>
            <person name="Vicario S."/>
            <person name="Vieira F.G."/>
            <person name="Vilella A.J."/>
            <person name="Villasante A."/>
            <person name="Walenz B."/>
            <person name="Wang J."/>
            <person name="Wasserman M."/>
            <person name="Watts T."/>
            <person name="Wilson D."/>
            <person name="Wilson R.K."/>
            <person name="Wing R.A."/>
            <person name="Wolfner M.F."/>
            <person name="Wong A."/>
            <person name="Wong G.K."/>
            <person name="Wu C.I."/>
            <person name="Wu G."/>
            <person name="Yamamoto D."/>
            <person name="Yang H.P."/>
            <person name="Yang S.P."/>
            <person name="Yorke J.A."/>
            <person name="Yoshida K."/>
            <person name="Zdobnov E."/>
            <person name="Zhang P."/>
            <person name="Zhang Y."/>
            <person name="Zimin A.V."/>
            <person name="Baldwin J."/>
            <person name="Abdouelleil A."/>
            <person name="Abdulkadir J."/>
            <person name="Abebe A."/>
            <person name="Abera B."/>
            <person name="Abreu J."/>
            <person name="Acer S.C."/>
            <person name="Aftuck L."/>
            <person name="Alexander A."/>
            <person name="An P."/>
            <person name="Anderson E."/>
            <person name="Anderson S."/>
            <person name="Arachi H."/>
            <person name="Azer M."/>
            <person name="Bachantsang P."/>
            <person name="Barry A."/>
            <person name="Bayul T."/>
            <person name="Berlin A."/>
            <person name="Bessette D."/>
            <person name="Bloom T."/>
            <person name="Blye J."/>
            <person name="Boguslavskiy L."/>
            <person name="Bonnet C."/>
            <person name="Boukhgalter B."/>
            <person name="Bourzgui I."/>
            <person name="Brown A."/>
            <person name="Cahill P."/>
            <person name="Channer S."/>
            <person name="Cheshatsang Y."/>
            <person name="Chuda L."/>
            <person name="Citroen M."/>
            <person name="Collymore A."/>
            <person name="Cooke P."/>
            <person name="Costello M."/>
            <person name="D'Aco K."/>
            <person name="Daza R."/>
            <person name="De Haan G."/>
            <person name="DeGray S."/>
            <person name="DeMaso C."/>
            <person name="Dhargay N."/>
            <person name="Dooley K."/>
            <person name="Dooley E."/>
            <person name="Doricent M."/>
            <person name="Dorje P."/>
            <person name="Dorjee K."/>
            <person name="Dupes A."/>
            <person name="Elong R."/>
            <person name="Falk J."/>
            <person name="Farina A."/>
            <person name="Faro S."/>
            <person name="Ferguson D."/>
            <person name="Fisher S."/>
            <person name="Foley C.D."/>
            <person name="Franke A."/>
            <person name="Friedrich D."/>
            <person name="Gadbois L."/>
            <person name="Gearin G."/>
            <person name="Gearin C.R."/>
            <person name="Giannoukos G."/>
            <person name="Goode T."/>
            <person name="Graham J."/>
            <person name="Grandbois E."/>
            <person name="Grewal S."/>
            <person name="Gyaltsen K."/>
            <person name="Hafez N."/>
            <person name="Hagos B."/>
            <person name="Hall J."/>
            <person name="Henson C."/>
            <person name="Hollinger A."/>
            <person name="Honan T."/>
            <person name="Huard M.D."/>
            <person name="Hughes L."/>
            <person name="Hurhula B."/>
            <person name="Husby M.E."/>
            <person name="Kamat A."/>
            <person name="Kanga B."/>
            <person name="Kashin S."/>
            <person name="Khazanovich D."/>
            <person name="Kisner P."/>
            <person name="Lance K."/>
            <person name="Lara M."/>
            <person name="Lee W."/>
            <person name="Lennon N."/>
            <person name="Letendre F."/>
            <person name="LeVine R."/>
            <person name="Lipovsky A."/>
            <person name="Liu X."/>
            <person name="Liu J."/>
            <person name="Liu S."/>
            <person name="Lokyitsang T."/>
            <person name="Lokyitsang Y."/>
            <person name="Lubonja R."/>
            <person name="Lui A."/>
            <person name="MacDonald P."/>
            <person name="Magnisalis V."/>
            <person name="Maru K."/>
            <person name="Matthews C."/>
            <person name="McCusker W."/>
            <person name="McDonough S."/>
            <person name="Mehta T."/>
            <person name="Meldrim J."/>
            <person name="Meneus L."/>
            <person name="Mihai O."/>
            <person name="Mihalev A."/>
            <person name="Mihova T."/>
            <person name="Mittelman R."/>
            <person name="Mlenga V."/>
            <person name="Montmayeur A."/>
            <person name="Mulrain L."/>
            <person name="Navidi A."/>
            <person name="Naylor J."/>
            <person name="Negash T."/>
            <person name="Nguyen T."/>
            <person name="Nguyen N."/>
            <person name="Nicol R."/>
            <person name="Norbu C."/>
            <person name="Norbu N."/>
            <person name="Novod N."/>
            <person name="O'Neill B."/>
            <person name="Osman S."/>
            <person name="Markiewicz E."/>
            <person name="Oyono O.L."/>
            <person name="Patti C."/>
            <person name="Phunkhang P."/>
            <person name="Pierre F."/>
            <person name="Priest M."/>
            <person name="Raghuraman S."/>
            <person name="Rege F."/>
            <person name="Reyes R."/>
            <person name="Rise C."/>
            <person name="Rogov P."/>
            <person name="Ross K."/>
            <person name="Ryan E."/>
            <person name="Settipalli S."/>
            <person name="Shea T."/>
            <person name="Sherpa N."/>
            <person name="Shi L."/>
            <person name="Shih D."/>
            <person name="Sparrow T."/>
            <person name="Spaulding J."/>
            <person name="Stalker J."/>
            <person name="Stange-Thomann N."/>
            <person name="Stavropoulos S."/>
            <person name="Stone C."/>
            <person name="Strader C."/>
            <person name="Tesfaye S."/>
            <person name="Thomson T."/>
            <person name="Thoulutsang Y."/>
            <person name="Thoulutsang D."/>
            <person name="Topham K."/>
            <person name="Topping I."/>
            <person name="Tsamla T."/>
            <person name="Vassiliev H."/>
            <person name="Vo A."/>
            <person name="Wangchuk T."/>
            <person name="Wangdi T."/>
            <person name="Weiand M."/>
            <person name="Wilkinson J."/>
            <person name="Wilson A."/>
            <person name="Yadav S."/>
            <person name="Young G."/>
            <person name="Yu Q."/>
            <person name="Zembek L."/>
            <person name="Zhong D."/>
            <person name="Zimmer A."/>
            <person name="Zwirko Z."/>
            <person name="Jaffe D.B."/>
            <person name="Alvarez P."/>
            <person name="Brockman W."/>
            <person name="Butler J."/>
            <person name="Chin C."/>
            <person name="Gnerre S."/>
            <person name="Grabherr M."/>
            <person name="Kleber M."/>
            <person name="Mauceli E."/>
            <person name="MacCallum I."/>
        </authorList>
    </citation>
    <scope>NUCLEOTIDE SEQUENCE [LARGE SCALE GENOMIC DNA]</scope>
    <source>
        <strain evidence="4">Tai18E2 / Tucson 14021-0261.01</strain>
    </source>
</reference>
<dbReference type="KEGG" id="dya:Dyak_GE15330"/>
<dbReference type="OrthoDB" id="7854629at2759"/>
<dbReference type="HOGENOM" id="CLU_716245_0_0_1"/>
<protein>
    <recommendedName>
        <fullName evidence="2">DUF4729 domain-containing protein</fullName>
    </recommendedName>
</protein>
<sequence>MESNEYDCELPSTSGASCRNSRSGTGISAILGFAKSEYSLDTLDTEAMMANGRRLESENDGNDTDEEVEICFTRLSLMPDRGRRLYMDCKLSLPAGGSVPMRGGAEAIATSPHESTSSPEVRYERLRNTAVEVRKYWRLQNLPITCPLSSCDLIFNPGQLLSHCLMCHEGILVMEMQAKEAKCLKIFGKSLPEDRGKSNCVGLLIYKSVRKAARNANLPRIYKDWESRLPILIMLWKTSWDSMTSGPRVTHIYNLWLFCPQAQTPLMVTVETVEKTPGLPRRQVLQTCSSPEIMENCDLLSDSPYFMRFTHREMKDHTEDYTQDIDLQLTIDEDATREAPSFLSAQKEDTTYEDEMEIELEENDNINDNDAVSIEKPEDTQPN</sequence>
<organism evidence="3 4">
    <name type="scientific">Drosophila yakuba</name>
    <name type="common">Fruit fly</name>
    <dbReference type="NCBI Taxonomy" id="7245"/>
    <lineage>
        <taxon>Eukaryota</taxon>
        <taxon>Metazoa</taxon>
        <taxon>Ecdysozoa</taxon>
        <taxon>Arthropoda</taxon>
        <taxon>Hexapoda</taxon>
        <taxon>Insecta</taxon>
        <taxon>Pterygota</taxon>
        <taxon>Neoptera</taxon>
        <taxon>Endopterygota</taxon>
        <taxon>Diptera</taxon>
        <taxon>Brachycera</taxon>
        <taxon>Muscomorpha</taxon>
        <taxon>Ephydroidea</taxon>
        <taxon>Drosophilidae</taxon>
        <taxon>Drosophila</taxon>
        <taxon>Sophophora</taxon>
    </lineage>
</organism>
<feature type="region of interest" description="Disordered" evidence="1">
    <location>
        <begin position="1"/>
        <end position="22"/>
    </location>
</feature>
<keyword evidence="4" id="KW-1185">Reference proteome</keyword>
<dbReference type="AlphaFoldDB" id="B4PYK1"/>
<feature type="compositionally biased region" description="Basic and acidic residues" evidence="1">
    <location>
        <begin position="373"/>
        <end position="383"/>
    </location>
</feature>
<proteinExistence type="predicted"/>
<evidence type="ECO:0000313" key="3">
    <source>
        <dbReference type="EMBL" id="EDX03042.1"/>
    </source>
</evidence>
<dbReference type="PhylomeDB" id="B4PYK1"/>
<evidence type="ECO:0000256" key="1">
    <source>
        <dbReference type="SAM" id="MobiDB-lite"/>
    </source>
</evidence>
<dbReference type="OMA" id="LFMRFTH"/>
<dbReference type="InterPro" id="IPR031732">
    <property type="entry name" value="DUF4729"/>
</dbReference>
<feature type="compositionally biased region" description="Polar residues" evidence="1">
    <location>
        <begin position="11"/>
        <end position="22"/>
    </location>
</feature>
<dbReference type="Pfam" id="PF15866">
    <property type="entry name" value="DUF4729"/>
    <property type="match status" value="1"/>
</dbReference>
<dbReference type="EMBL" id="CM000162">
    <property type="protein sequence ID" value="EDX03042.1"/>
    <property type="molecule type" value="Genomic_DNA"/>
</dbReference>
<feature type="region of interest" description="Disordered" evidence="1">
    <location>
        <begin position="359"/>
        <end position="383"/>
    </location>
</feature>
<reference evidence="3 4" key="2">
    <citation type="journal article" date="2007" name="PLoS Biol.">
        <title>Principles of genome evolution in the Drosophila melanogaster species group.</title>
        <authorList>
            <person name="Ranz J.M."/>
            <person name="Maurin D."/>
            <person name="Chan Y.S."/>
            <person name="von Grotthuss M."/>
            <person name="Hillier L.W."/>
            <person name="Roote J."/>
            <person name="Ashburner M."/>
            <person name="Bergman C.M."/>
        </authorList>
    </citation>
    <scope>NUCLEOTIDE SEQUENCE [LARGE SCALE GENOMIC DNA]</scope>
    <source>
        <strain evidence="4">Tai18E2 / Tucson 14021-0261.01</strain>
    </source>
</reference>
<feature type="domain" description="DUF4729" evidence="2">
    <location>
        <begin position="146"/>
        <end position="318"/>
    </location>
</feature>
<evidence type="ECO:0000259" key="2">
    <source>
        <dbReference type="Pfam" id="PF15866"/>
    </source>
</evidence>
<gene>
    <name evidence="3" type="primary">Dyak\GE15330</name>
    <name evidence="3" type="synonym">dyak_GLEANR_16856</name>
    <name evidence="3" type="synonym">GE15330</name>
    <name evidence="3" type="ORF">Dyak_GE15330</name>
</gene>
<name>B4PYK1_DROYA</name>
<accession>B4PYK1</accession>
<evidence type="ECO:0000313" key="4">
    <source>
        <dbReference type="Proteomes" id="UP000002282"/>
    </source>
</evidence>
<dbReference type="Proteomes" id="UP000002282">
    <property type="component" value="Chromosome X"/>
</dbReference>